<keyword evidence="4" id="KW-0288">FMN</keyword>
<keyword evidence="11" id="KW-1185">Reference proteome</keyword>
<keyword evidence="7 9" id="KW-1133">Transmembrane helix</keyword>
<sequence>MTLKQWIKSPKGYVAIAMVLYWLTASYLLHDLGGLINGLLAVGVGLIVDVVCCLVERRKKIFPDGTLITGLIIALILGTTTAWYVVAATVTMAILSKHLFTYRKKAVFNPAAFGLMLSIPIFATRQSWWGAFGDLPVWTVVLLFIGGYVITSRINKFAQVFAFFGTSFGLLLLMGLLHIENAGNAFDGLRSPFINAMLFFGFFMLTDPPTSPAKPKDQVVFGILVALVGTTVYEQFGGLMYLFVGLMAGNLYHWAKARLSSKAPKQNGSRLSRVNKVS</sequence>
<dbReference type="InterPro" id="IPR004338">
    <property type="entry name" value="NqrB/RnfD"/>
</dbReference>
<keyword evidence="8 9" id="KW-0472">Membrane</keyword>
<protein>
    <submittedName>
        <fullName evidence="10">RnfABCDGE type electron transport complex subunit D</fullName>
    </submittedName>
</protein>
<evidence type="ECO:0000256" key="1">
    <source>
        <dbReference type="ARBA" id="ARBA00022448"/>
    </source>
</evidence>
<evidence type="ECO:0000256" key="5">
    <source>
        <dbReference type="ARBA" id="ARBA00022692"/>
    </source>
</evidence>
<feature type="transmembrane region" description="Helical" evidence="9">
    <location>
        <begin position="67"/>
        <end position="86"/>
    </location>
</feature>
<dbReference type="PANTHER" id="PTHR30578">
    <property type="entry name" value="ELECTRON TRANSPORT COMPLEX PROTEIN RNFD"/>
    <property type="match status" value="1"/>
</dbReference>
<keyword evidence="2" id="KW-0597">Phosphoprotein</keyword>
<keyword evidence="3" id="KW-0285">Flavoprotein</keyword>
<name>A0ABW3RTP1_9BACL</name>
<evidence type="ECO:0000256" key="3">
    <source>
        <dbReference type="ARBA" id="ARBA00022630"/>
    </source>
</evidence>
<dbReference type="Proteomes" id="UP001597262">
    <property type="component" value="Unassembled WGS sequence"/>
</dbReference>
<feature type="transmembrane region" description="Helical" evidence="9">
    <location>
        <begin position="135"/>
        <end position="151"/>
    </location>
</feature>
<evidence type="ECO:0000256" key="4">
    <source>
        <dbReference type="ARBA" id="ARBA00022643"/>
    </source>
</evidence>
<proteinExistence type="predicted"/>
<feature type="transmembrane region" description="Helical" evidence="9">
    <location>
        <begin position="157"/>
        <end position="177"/>
    </location>
</feature>
<evidence type="ECO:0000256" key="2">
    <source>
        <dbReference type="ARBA" id="ARBA00022553"/>
    </source>
</evidence>
<dbReference type="PANTHER" id="PTHR30578:SF0">
    <property type="entry name" value="ION-TRANSLOCATING OXIDOREDUCTASE COMPLEX SUBUNIT D"/>
    <property type="match status" value="1"/>
</dbReference>
<evidence type="ECO:0000313" key="11">
    <source>
        <dbReference type="Proteomes" id="UP001597262"/>
    </source>
</evidence>
<reference evidence="11" key="1">
    <citation type="journal article" date="2019" name="Int. J. Syst. Evol. Microbiol.">
        <title>The Global Catalogue of Microorganisms (GCM) 10K type strain sequencing project: providing services to taxonomists for standard genome sequencing and annotation.</title>
        <authorList>
            <consortium name="The Broad Institute Genomics Platform"/>
            <consortium name="The Broad Institute Genome Sequencing Center for Infectious Disease"/>
            <person name="Wu L."/>
            <person name="Ma J."/>
        </authorList>
    </citation>
    <scope>NUCLEOTIDE SEQUENCE [LARGE SCALE GENOMIC DNA]</scope>
    <source>
        <strain evidence="11">CCUG 59189</strain>
    </source>
</reference>
<accession>A0ABW3RTP1</accession>
<evidence type="ECO:0000256" key="8">
    <source>
        <dbReference type="ARBA" id="ARBA00023136"/>
    </source>
</evidence>
<organism evidence="10 11">
    <name type="scientific">Paenibacillus puldeungensis</name>
    <dbReference type="NCBI Taxonomy" id="696536"/>
    <lineage>
        <taxon>Bacteria</taxon>
        <taxon>Bacillati</taxon>
        <taxon>Bacillota</taxon>
        <taxon>Bacilli</taxon>
        <taxon>Bacillales</taxon>
        <taxon>Paenibacillaceae</taxon>
        <taxon>Paenibacillus</taxon>
    </lineage>
</organism>
<evidence type="ECO:0000256" key="7">
    <source>
        <dbReference type="ARBA" id="ARBA00022989"/>
    </source>
</evidence>
<dbReference type="EMBL" id="JBHTLM010000002">
    <property type="protein sequence ID" value="MFD1175454.1"/>
    <property type="molecule type" value="Genomic_DNA"/>
</dbReference>
<comment type="caution">
    <text evidence="10">The sequence shown here is derived from an EMBL/GenBank/DDBJ whole genome shotgun (WGS) entry which is preliminary data.</text>
</comment>
<evidence type="ECO:0000256" key="6">
    <source>
        <dbReference type="ARBA" id="ARBA00022967"/>
    </source>
</evidence>
<feature type="transmembrane region" description="Helical" evidence="9">
    <location>
        <begin position="35"/>
        <end position="55"/>
    </location>
</feature>
<dbReference type="Pfam" id="PF03116">
    <property type="entry name" value="NQR2_RnfD_RnfE"/>
    <property type="match status" value="2"/>
</dbReference>
<keyword evidence="1" id="KW-0813">Transport</keyword>
<gene>
    <name evidence="10" type="ORF">ACFQ3W_03955</name>
</gene>
<feature type="transmembrane region" description="Helical" evidence="9">
    <location>
        <begin position="12"/>
        <end position="29"/>
    </location>
</feature>
<feature type="transmembrane region" description="Helical" evidence="9">
    <location>
        <begin position="189"/>
        <end position="206"/>
    </location>
</feature>
<evidence type="ECO:0000313" key="10">
    <source>
        <dbReference type="EMBL" id="MFD1175454.1"/>
    </source>
</evidence>
<dbReference type="RefSeq" id="WP_379316822.1">
    <property type="nucleotide sequence ID" value="NZ_JBHTLM010000002.1"/>
</dbReference>
<keyword evidence="5 9" id="KW-0812">Transmembrane</keyword>
<evidence type="ECO:0000256" key="9">
    <source>
        <dbReference type="SAM" id="Phobius"/>
    </source>
</evidence>
<keyword evidence="6" id="KW-1278">Translocase</keyword>